<evidence type="ECO:0000313" key="2">
    <source>
        <dbReference type="EMBL" id="EQC37722.1"/>
    </source>
</evidence>
<dbReference type="STRING" id="1156394.T0S4P5"/>
<dbReference type="VEuPathDB" id="FungiDB:SDRG_04749"/>
<accession>T0S4P5</accession>
<evidence type="ECO:0008006" key="4">
    <source>
        <dbReference type="Google" id="ProtNLM"/>
    </source>
</evidence>
<feature type="region of interest" description="Disordered" evidence="1">
    <location>
        <begin position="384"/>
        <end position="439"/>
    </location>
</feature>
<dbReference type="GeneID" id="19945476"/>
<dbReference type="EMBL" id="JH767143">
    <property type="protein sequence ID" value="EQC37722.1"/>
    <property type="molecule type" value="Genomic_DNA"/>
</dbReference>
<evidence type="ECO:0000256" key="1">
    <source>
        <dbReference type="SAM" id="MobiDB-lite"/>
    </source>
</evidence>
<organism evidence="2 3">
    <name type="scientific">Saprolegnia diclina (strain VS20)</name>
    <dbReference type="NCBI Taxonomy" id="1156394"/>
    <lineage>
        <taxon>Eukaryota</taxon>
        <taxon>Sar</taxon>
        <taxon>Stramenopiles</taxon>
        <taxon>Oomycota</taxon>
        <taxon>Saprolegniomycetes</taxon>
        <taxon>Saprolegniales</taxon>
        <taxon>Saprolegniaceae</taxon>
        <taxon>Saprolegnia</taxon>
    </lineage>
</organism>
<feature type="compositionally biased region" description="Acidic residues" evidence="1">
    <location>
        <begin position="400"/>
        <end position="425"/>
    </location>
</feature>
<gene>
    <name evidence="2" type="ORF">SDRG_04749</name>
</gene>
<reference evidence="2 3" key="1">
    <citation type="submission" date="2012-04" db="EMBL/GenBank/DDBJ databases">
        <title>The Genome Sequence of Saprolegnia declina VS20.</title>
        <authorList>
            <consortium name="The Broad Institute Genome Sequencing Platform"/>
            <person name="Russ C."/>
            <person name="Nusbaum C."/>
            <person name="Tyler B."/>
            <person name="van West P."/>
            <person name="Dieguez-Uribeondo J."/>
            <person name="de Bruijn I."/>
            <person name="Tripathy S."/>
            <person name="Jiang R."/>
            <person name="Young S.K."/>
            <person name="Zeng Q."/>
            <person name="Gargeya S."/>
            <person name="Fitzgerald M."/>
            <person name="Haas B."/>
            <person name="Abouelleil A."/>
            <person name="Alvarado L."/>
            <person name="Arachchi H.M."/>
            <person name="Berlin A."/>
            <person name="Chapman S.B."/>
            <person name="Goldberg J."/>
            <person name="Griggs A."/>
            <person name="Gujja S."/>
            <person name="Hansen M."/>
            <person name="Howarth C."/>
            <person name="Imamovic A."/>
            <person name="Larimer J."/>
            <person name="McCowen C."/>
            <person name="Montmayeur A."/>
            <person name="Murphy C."/>
            <person name="Neiman D."/>
            <person name="Pearson M."/>
            <person name="Priest M."/>
            <person name="Roberts A."/>
            <person name="Saif S."/>
            <person name="Shea T."/>
            <person name="Sisk P."/>
            <person name="Sykes S."/>
            <person name="Wortman J."/>
            <person name="Nusbaum C."/>
            <person name="Birren B."/>
        </authorList>
    </citation>
    <scope>NUCLEOTIDE SEQUENCE [LARGE SCALE GENOMIC DNA]</scope>
    <source>
        <strain evidence="2 3">VS20</strain>
    </source>
</reference>
<proteinExistence type="predicted"/>
<dbReference type="PANTHER" id="PTHR37066">
    <property type="entry name" value="HELICASE-ASSOCIATED"/>
    <property type="match status" value="1"/>
</dbReference>
<dbReference type="AlphaFoldDB" id="T0S4P5"/>
<feature type="region of interest" description="Disordered" evidence="1">
    <location>
        <begin position="338"/>
        <end position="361"/>
    </location>
</feature>
<keyword evidence="3" id="KW-1185">Reference proteome</keyword>
<name>T0S4P5_SAPDV</name>
<protein>
    <recommendedName>
        <fullName evidence="4">Helicase-associated domain-containing protein</fullName>
    </recommendedName>
</protein>
<sequence length="1086" mass="119217">MSRKRRHRDVSPPRLWSWDEKLGALRVYRDRFGTCEVAPTYTVPCGNSDWPSVMGGMDLAHAVESFRTAPTLPPSTLDVLIEMGFPWRPGGGASPCVTHVKRRGGYLRVVAFDDQIDALDMYRHLYGRRAIAPMFLVPHKHANWPRAMWDVELARVPEMLAKHAVELSDKQLTRLHSLMFLRQIPPWPALTQLLTECDRDVPIDFVVPYGCRHAGTPLGDLAWQLHRRQPQLARHRQAWLTTAHVSTSFDRIDEALRHYHTSHPAEPLPSTIVVRRRGWPPALRGLRLGYWTMRLLAMHRALVLDASILAALSPFLTSPPRDLSGVGSDIDLTISDLDDDQSATQSDGEFSMGPATRRPQAVTSYADNEALRSDDDADEIATSCLLSPAESPVPVRSPDDTETCSEDDMDMGLAFDADETEDDEAPTPAPTVLPSHPLPSTSVVAAEKHVSLSTPSLVDQPWWAKQRRPPLPLALRPKSLSTPTAATKTLATGTDPCPEPWPHSACKSGASTTTDTRAPVPRAVVPRTVAWSKEYEIEELGIDPSLKVGQQGNSIPPATPSLAGRQPLLQAQVTTCTPLAAKTLSVASPSQLQATVKDEAPAQMLAFPPSTTASVNASAGIVLRQHEPALATQHDRLVPEHTSGKPVGPWAPKSEPSTPQPSLVGEVLASAVIAPATATDDATIKRDVASDELRMYSKWDRRLLALQVYHQLHGHVLVPSDFVVPAGVATWPPAFAGFTLGAAVEMIRAASDRLQPVHRYRLDVIGFVWDASVAALWRDVLHVLKRWTLRRTGRQITDVDIVDAPASLSGGPIGRYLTRLDVDAVLSSPAYAAPLLRLQYDVGARWRAKLLALQTYQERFYHLHVPASFRVPSCPRWDASLWDLPLGLIVMWLRDIGAAAMAPEKATALHDLGFEWASVDFELLADAARLVPASSVPPSLVLPSSPHVPDELRGYPLGLVVAKRRAYMERMTLAYHASVSLLVGRPADPRPDEVVFDMSLILSTLMQYASFHGSTAVPLLFTLPADSDVWLDGAREMPLGFFVAFLHDSFDELDELVQSLLQDHAVKVEADVLSPNSFAVDVKPAY</sequence>
<feature type="region of interest" description="Disordered" evidence="1">
    <location>
        <begin position="492"/>
        <end position="517"/>
    </location>
</feature>
<evidence type="ECO:0000313" key="3">
    <source>
        <dbReference type="Proteomes" id="UP000030762"/>
    </source>
</evidence>
<dbReference type="RefSeq" id="XP_008608655.1">
    <property type="nucleotide sequence ID" value="XM_008610433.1"/>
</dbReference>
<dbReference type="PANTHER" id="PTHR37066:SF1">
    <property type="entry name" value="LNS2_PITP DOMAIN-CONTAINING PROTEIN"/>
    <property type="match status" value="1"/>
</dbReference>
<dbReference type="InParanoid" id="T0S4P5"/>
<dbReference type="Proteomes" id="UP000030762">
    <property type="component" value="Unassembled WGS sequence"/>
</dbReference>
<dbReference type="OrthoDB" id="10623557at2759"/>
<feature type="region of interest" description="Disordered" evidence="1">
    <location>
        <begin position="639"/>
        <end position="661"/>
    </location>
</feature>